<evidence type="ECO:0000313" key="2">
    <source>
        <dbReference type="EMBL" id="OZJ03942.1"/>
    </source>
</evidence>
<accession>A0A261Y022</accession>
<dbReference type="EMBL" id="MVBO01000061">
    <property type="protein sequence ID" value="OZJ03942.1"/>
    <property type="molecule type" value="Genomic_DNA"/>
</dbReference>
<reference evidence="2 3" key="1">
    <citation type="journal article" date="2017" name="Mycologia">
        <title>Bifiguratus adelaidae, gen. et sp. nov., a new member of Mucoromycotina in endophytic and soil-dwelling habitats.</title>
        <authorList>
            <person name="Torres-Cruz T.J."/>
            <person name="Billingsley Tobias T.L."/>
            <person name="Almatruk M."/>
            <person name="Hesse C."/>
            <person name="Kuske C.R."/>
            <person name="Desiro A."/>
            <person name="Benucci G.M."/>
            <person name="Bonito G."/>
            <person name="Stajich J.E."/>
            <person name="Dunlap C."/>
            <person name="Arnold A.E."/>
            <person name="Porras-Alfaro A."/>
        </authorList>
    </citation>
    <scope>NUCLEOTIDE SEQUENCE [LARGE SCALE GENOMIC DNA]</scope>
    <source>
        <strain evidence="2 3">AZ0501</strain>
    </source>
</reference>
<dbReference type="Proteomes" id="UP000242875">
    <property type="component" value="Unassembled WGS sequence"/>
</dbReference>
<organism evidence="2 3">
    <name type="scientific">Bifiguratus adelaidae</name>
    <dbReference type="NCBI Taxonomy" id="1938954"/>
    <lineage>
        <taxon>Eukaryota</taxon>
        <taxon>Fungi</taxon>
        <taxon>Fungi incertae sedis</taxon>
        <taxon>Mucoromycota</taxon>
        <taxon>Mucoromycotina</taxon>
        <taxon>Endogonomycetes</taxon>
        <taxon>Endogonales</taxon>
        <taxon>Endogonales incertae sedis</taxon>
        <taxon>Bifiguratus</taxon>
    </lineage>
</organism>
<evidence type="ECO:0008006" key="4">
    <source>
        <dbReference type="Google" id="ProtNLM"/>
    </source>
</evidence>
<evidence type="ECO:0000256" key="1">
    <source>
        <dbReference type="SAM" id="SignalP"/>
    </source>
</evidence>
<feature type="signal peptide" evidence="1">
    <location>
        <begin position="1"/>
        <end position="15"/>
    </location>
</feature>
<dbReference type="AlphaFoldDB" id="A0A261Y022"/>
<keyword evidence="1" id="KW-0732">Signal</keyword>
<feature type="chain" id="PRO_5013192953" description="Secreted protein" evidence="1">
    <location>
        <begin position="16"/>
        <end position="131"/>
    </location>
</feature>
<keyword evidence="3" id="KW-1185">Reference proteome</keyword>
<dbReference type="OrthoDB" id="2339190at2759"/>
<comment type="caution">
    <text evidence="2">The sequence shown here is derived from an EMBL/GenBank/DDBJ whole genome shotgun (WGS) entry which is preliminary data.</text>
</comment>
<proteinExistence type="predicted"/>
<evidence type="ECO:0000313" key="3">
    <source>
        <dbReference type="Proteomes" id="UP000242875"/>
    </source>
</evidence>
<name>A0A261Y022_9FUNG</name>
<protein>
    <recommendedName>
        <fullName evidence="4">Secreted protein</fullName>
    </recommendedName>
</protein>
<gene>
    <name evidence="2" type="ORF">BZG36_02938</name>
</gene>
<sequence>MKWWALVVLAAVAHAVPLHKNIVYLPKILVPDSHTVWHTGEQHVVVCQPLNELFQGSFRYTSRHSWHDYARSSTPERLNEHLNQTLAQGFDLSTGNTSVTVPTDIPTRHDYIIVLFGDSGNASPRFTVVNK</sequence>